<proteinExistence type="predicted"/>
<comment type="caution">
    <text evidence="1">The sequence shown here is derived from an EMBL/GenBank/DDBJ whole genome shotgun (WGS) entry which is preliminary data.</text>
</comment>
<evidence type="ECO:0000313" key="2">
    <source>
        <dbReference type="Proteomes" id="UP000295673"/>
    </source>
</evidence>
<dbReference type="EMBL" id="SMGR01000001">
    <property type="protein sequence ID" value="TCL09387.1"/>
    <property type="molecule type" value="Genomic_DNA"/>
</dbReference>
<gene>
    <name evidence="1" type="ORF">BXY66_1432</name>
</gene>
<dbReference type="RefSeq" id="WP_132859425.1">
    <property type="nucleotide sequence ID" value="NZ_SMGR01000001.1"/>
</dbReference>
<dbReference type="AlphaFoldDB" id="A0A4R1NLX1"/>
<organism evidence="1 2">
    <name type="scientific">Shimia isoporae</name>
    <dbReference type="NCBI Taxonomy" id="647720"/>
    <lineage>
        <taxon>Bacteria</taxon>
        <taxon>Pseudomonadati</taxon>
        <taxon>Pseudomonadota</taxon>
        <taxon>Alphaproteobacteria</taxon>
        <taxon>Rhodobacterales</taxon>
        <taxon>Roseobacteraceae</taxon>
    </lineage>
</organism>
<keyword evidence="2" id="KW-1185">Reference proteome</keyword>
<dbReference type="Proteomes" id="UP000295673">
    <property type="component" value="Unassembled WGS sequence"/>
</dbReference>
<name>A0A4R1NLX1_9RHOB</name>
<reference evidence="1 2" key="1">
    <citation type="submission" date="2019-03" db="EMBL/GenBank/DDBJ databases">
        <title>Genomic Encyclopedia of Archaeal and Bacterial Type Strains, Phase II (KMG-II): from individual species to whole genera.</title>
        <authorList>
            <person name="Goeker M."/>
        </authorList>
    </citation>
    <scope>NUCLEOTIDE SEQUENCE [LARGE SCALE GENOMIC DNA]</scope>
    <source>
        <strain evidence="1 2">DSM 26433</strain>
    </source>
</reference>
<sequence length="102" mass="11450">MARCIECDKEIGFYETANKGRCYTCSMEVLSEKLGFDPRHGDREDGKEVAVIKDENHVDMAEVDGRERNDFHAGVAVGFALRAAMAVSESLDREPQMRLINP</sequence>
<accession>A0A4R1NLX1</accession>
<evidence type="ECO:0000313" key="1">
    <source>
        <dbReference type="EMBL" id="TCL09387.1"/>
    </source>
</evidence>
<protein>
    <submittedName>
        <fullName evidence="1">Uncharacterized protein</fullName>
    </submittedName>
</protein>